<dbReference type="PANTHER" id="PTHR12304">
    <property type="entry name" value="INOSINE-URIDINE PREFERRING NUCLEOSIDE HYDROLASE"/>
    <property type="match status" value="1"/>
</dbReference>
<dbReference type="STRING" id="312017.Q23TD9"/>
<evidence type="ECO:0000313" key="6">
    <source>
        <dbReference type="Proteomes" id="UP000009168"/>
    </source>
</evidence>
<name>Q23TD9_TETTS</name>
<keyword evidence="3" id="KW-0326">Glycosidase</keyword>
<evidence type="ECO:0000256" key="2">
    <source>
        <dbReference type="ARBA" id="ARBA00022801"/>
    </source>
</evidence>
<keyword evidence="6" id="KW-1185">Reference proteome</keyword>
<dbReference type="GeneID" id="7842484"/>
<dbReference type="InParanoid" id="Q23TD9"/>
<protein>
    <submittedName>
        <fullName evidence="5">Inosine-uridine preferring nucleoside hydrolase</fullName>
    </submittedName>
</protein>
<dbReference type="Pfam" id="PF01156">
    <property type="entry name" value="IU_nuc_hydro"/>
    <property type="match status" value="1"/>
</dbReference>
<dbReference type="GO" id="GO:0045437">
    <property type="term" value="F:uridine nucleosidase activity"/>
    <property type="evidence" value="ECO:0007669"/>
    <property type="project" value="UniProtKB-ARBA"/>
</dbReference>
<dbReference type="InterPro" id="IPR001910">
    <property type="entry name" value="Inosine/uridine_hydrolase_dom"/>
</dbReference>
<dbReference type="OrthoDB" id="432381at2759"/>
<dbReference type="PROSITE" id="PS01247">
    <property type="entry name" value="IUNH"/>
    <property type="match status" value="1"/>
</dbReference>
<gene>
    <name evidence="5" type="ORF">TTHERM_00666430</name>
</gene>
<dbReference type="KEGG" id="tet:TTHERM_00666430"/>
<dbReference type="GO" id="GO:0008477">
    <property type="term" value="F:purine nucleosidase activity"/>
    <property type="evidence" value="ECO:0007669"/>
    <property type="project" value="TreeGrafter"/>
</dbReference>
<dbReference type="Gene3D" id="3.90.245.10">
    <property type="entry name" value="Ribonucleoside hydrolase-like"/>
    <property type="match status" value="1"/>
</dbReference>
<dbReference type="eggNOG" id="KOG2938">
    <property type="taxonomic scope" value="Eukaryota"/>
</dbReference>
<feature type="domain" description="Inosine/uridine-preferring nucleoside hydrolase" evidence="4">
    <location>
        <begin position="10"/>
        <end position="304"/>
    </location>
</feature>
<dbReference type="HOGENOM" id="CLU_036838_2_0_1"/>
<sequence>MDNQSEPKLVWLDCDPGTDDAIAIFLAATSPKLKLLGISTVQGNTHVENSTKNALSLLYMAGIQGINVYRGQENSLTRGKFCTDDFHGSNGMAGITLPASSQKEIRDDVFNKIYEVIKSQGKKIYFIATGALTNLAILLTIYPDIKQYIEQISIMGGSITLGNSTPAAEFNIYMDPEAARIVFNAQVPLAMCPLDLTLKVKVDSNVVSKIQSFKSKFSECVVQFLQFFLQSYKQNYDFDYAPLHDPCAVYYVINPEAFKTKYKNVVIETKSEYCDGRTVVDEYGTTGRQPNCTICYDINQEQFWSDMMTALAQCNKNSPL</sequence>
<evidence type="ECO:0000256" key="3">
    <source>
        <dbReference type="ARBA" id="ARBA00023295"/>
    </source>
</evidence>
<proteinExistence type="inferred from homology"/>
<organism evidence="5 6">
    <name type="scientific">Tetrahymena thermophila (strain SB210)</name>
    <dbReference type="NCBI Taxonomy" id="312017"/>
    <lineage>
        <taxon>Eukaryota</taxon>
        <taxon>Sar</taxon>
        <taxon>Alveolata</taxon>
        <taxon>Ciliophora</taxon>
        <taxon>Intramacronucleata</taxon>
        <taxon>Oligohymenophorea</taxon>
        <taxon>Hymenostomatida</taxon>
        <taxon>Tetrahymenina</taxon>
        <taxon>Tetrahymenidae</taxon>
        <taxon>Tetrahymena</taxon>
    </lineage>
</organism>
<dbReference type="CDD" id="cd02651">
    <property type="entry name" value="nuc_hydro_IU_UC_XIUA"/>
    <property type="match status" value="1"/>
</dbReference>
<dbReference type="Proteomes" id="UP000009168">
    <property type="component" value="Unassembled WGS sequence"/>
</dbReference>
<evidence type="ECO:0000256" key="1">
    <source>
        <dbReference type="ARBA" id="ARBA00009176"/>
    </source>
</evidence>
<dbReference type="SUPFAM" id="SSF53590">
    <property type="entry name" value="Nucleoside hydrolase"/>
    <property type="match status" value="1"/>
</dbReference>
<evidence type="ECO:0000259" key="4">
    <source>
        <dbReference type="Pfam" id="PF01156"/>
    </source>
</evidence>
<keyword evidence="2 5" id="KW-0378">Hydrolase</keyword>
<dbReference type="InterPro" id="IPR023186">
    <property type="entry name" value="IUNH"/>
</dbReference>
<dbReference type="RefSeq" id="XP_001020012.2">
    <property type="nucleotide sequence ID" value="XM_001020012.2"/>
</dbReference>
<dbReference type="PANTHER" id="PTHR12304:SF4">
    <property type="entry name" value="URIDINE NUCLEOSIDASE"/>
    <property type="match status" value="1"/>
</dbReference>
<reference evidence="6" key="1">
    <citation type="journal article" date="2006" name="PLoS Biol.">
        <title>Macronuclear genome sequence of the ciliate Tetrahymena thermophila, a model eukaryote.</title>
        <authorList>
            <person name="Eisen J.A."/>
            <person name="Coyne R.S."/>
            <person name="Wu M."/>
            <person name="Wu D."/>
            <person name="Thiagarajan M."/>
            <person name="Wortman J.R."/>
            <person name="Badger J.H."/>
            <person name="Ren Q."/>
            <person name="Amedeo P."/>
            <person name="Jones K.M."/>
            <person name="Tallon L.J."/>
            <person name="Delcher A.L."/>
            <person name="Salzberg S.L."/>
            <person name="Silva J.C."/>
            <person name="Haas B.J."/>
            <person name="Majoros W.H."/>
            <person name="Farzad M."/>
            <person name="Carlton J.M."/>
            <person name="Smith R.K. Jr."/>
            <person name="Garg J."/>
            <person name="Pearlman R.E."/>
            <person name="Karrer K.M."/>
            <person name="Sun L."/>
            <person name="Manning G."/>
            <person name="Elde N.C."/>
            <person name="Turkewitz A.P."/>
            <person name="Asai D.J."/>
            <person name="Wilkes D.E."/>
            <person name="Wang Y."/>
            <person name="Cai H."/>
            <person name="Collins K."/>
            <person name="Stewart B.A."/>
            <person name="Lee S.R."/>
            <person name="Wilamowska K."/>
            <person name="Weinberg Z."/>
            <person name="Ruzzo W.L."/>
            <person name="Wloga D."/>
            <person name="Gaertig J."/>
            <person name="Frankel J."/>
            <person name="Tsao C.-C."/>
            <person name="Gorovsky M.A."/>
            <person name="Keeling P.J."/>
            <person name="Waller R.F."/>
            <person name="Patron N.J."/>
            <person name="Cherry J.M."/>
            <person name="Stover N.A."/>
            <person name="Krieger C.J."/>
            <person name="del Toro C."/>
            <person name="Ryder H.F."/>
            <person name="Williamson S.C."/>
            <person name="Barbeau R.A."/>
            <person name="Hamilton E.P."/>
            <person name="Orias E."/>
        </authorList>
    </citation>
    <scope>NUCLEOTIDE SEQUENCE [LARGE SCALE GENOMIC DNA]</scope>
    <source>
        <strain evidence="6">SB210</strain>
    </source>
</reference>
<comment type="similarity">
    <text evidence="1">Belongs to the IUNH family.</text>
</comment>
<accession>Q23TD9</accession>
<dbReference type="EMBL" id="GG662636">
    <property type="protein sequence ID" value="EAR99767.2"/>
    <property type="molecule type" value="Genomic_DNA"/>
</dbReference>
<dbReference type="AlphaFoldDB" id="Q23TD9"/>
<dbReference type="GO" id="GO:0006152">
    <property type="term" value="P:purine nucleoside catabolic process"/>
    <property type="evidence" value="ECO:0007669"/>
    <property type="project" value="TreeGrafter"/>
</dbReference>
<dbReference type="GO" id="GO:0005829">
    <property type="term" value="C:cytosol"/>
    <property type="evidence" value="ECO:0007669"/>
    <property type="project" value="TreeGrafter"/>
</dbReference>
<evidence type="ECO:0000313" key="5">
    <source>
        <dbReference type="EMBL" id="EAR99767.2"/>
    </source>
</evidence>
<dbReference type="InterPro" id="IPR036452">
    <property type="entry name" value="Ribo_hydro-like"/>
</dbReference>
<dbReference type="InterPro" id="IPR015910">
    <property type="entry name" value="I/U_nuclsd_hydro_CS"/>
</dbReference>